<organism evidence="4 5">
    <name type="scientific">Ensete ventricosum</name>
    <name type="common">Abyssinian banana</name>
    <name type="synonym">Musa ensete</name>
    <dbReference type="NCBI Taxonomy" id="4639"/>
    <lineage>
        <taxon>Eukaryota</taxon>
        <taxon>Viridiplantae</taxon>
        <taxon>Streptophyta</taxon>
        <taxon>Embryophyta</taxon>
        <taxon>Tracheophyta</taxon>
        <taxon>Spermatophyta</taxon>
        <taxon>Magnoliopsida</taxon>
        <taxon>Liliopsida</taxon>
        <taxon>Zingiberales</taxon>
        <taxon>Musaceae</taxon>
        <taxon>Ensete</taxon>
    </lineage>
</organism>
<dbReference type="EMBL" id="JAQQAF010000008">
    <property type="protein sequence ID" value="KAJ8466462.1"/>
    <property type="molecule type" value="Genomic_DNA"/>
</dbReference>
<dbReference type="AlphaFoldDB" id="A0AAV8PZZ8"/>
<evidence type="ECO:0000256" key="1">
    <source>
        <dbReference type="PROSITE-ProRule" id="PRU00649"/>
    </source>
</evidence>
<dbReference type="Proteomes" id="UP001222027">
    <property type="component" value="Unassembled WGS sequence"/>
</dbReference>
<evidence type="ECO:0000256" key="2">
    <source>
        <dbReference type="SAM" id="MobiDB-lite"/>
    </source>
</evidence>
<accession>A0AAV8PZZ8</accession>
<feature type="compositionally biased region" description="Basic and acidic residues" evidence="2">
    <location>
        <begin position="149"/>
        <end position="158"/>
    </location>
</feature>
<name>A0AAV8PZZ8_ENSVE</name>
<proteinExistence type="predicted"/>
<keyword evidence="1" id="KW-0539">Nucleus</keyword>
<dbReference type="PANTHER" id="PTHR46548">
    <property type="entry name" value="BAH AND TFIIS DOMAIN-CONTAINING PROTEIN-RELATED"/>
    <property type="match status" value="1"/>
</dbReference>
<dbReference type="Gene3D" id="1.20.930.10">
    <property type="entry name" value="Conserved domain common to transcription factors TFIIS, elongin A, CRSP70"/>
    <property type="match status" value="1"/>
</dbReference>
<dbReference type="PANTHER" id="PTHR46548:SF1">
    <property type="entry name" value="BAH AND TFIIS DOMAIN-CONTAINING PROTEIN-RELATED"/>
    <property type="match status" value="1"/>
</dbReference>
<feature type="region of interest" description="Disordered" evidence="2">
    <location>
        <begin position="149"/>
        <end position="261"/>
    </location>
</feature>
<reference evidence="4 5" key="1">
    <citation type="submission" date="2022-12" db="EMBL/GenBank/DDBJ databases">
        <title>Chromosome-scale assembly of the Ensete ventricosum genome.</title>
        <authorList>
            <person name="Dussert Y."/>
            <person name="Stocks J."/>
            <person name="Wendawek A."/>
            <person name="Woldeyes F."/>
            <person name="Nichols R.A."/>
            <person name="Borrell J.S."/>
        </authorList>
    </citation>
    <scope>NUCLEOTIDE SEQUENCE [LARGE SCALE GENOMIC DNA]</scope>
    <source>
        <strain evidence="5">cv. Maze</strain>
        <tissue evidence="4">Seeds</tissue>
    </source>
</reference>
<feature type="domain" description="TFIIS N-terminal" evidence="3">
    <location>
        <begin position="1"/>
        <end position="67"/>
    </location>
</feature>
<dbReference type="Pfam" id="PF08711">
    <property type="entry name" value="Med26"/>
    <property type="match status" value="1"/>
</dbReference>
<feature type="compositionally biased region" description="Polar residues" evidence="2">
    <location>
        <begin position="159"/>
        <end position="176"/>
    </location>
</feature>
<feature type="compositionally biased region" description="Low complexity" evidence="2">
    <location>
        <begin position="184"/>
        <end position="196"/>
    </location>
</feature>
<dbReference type="GO" id="GO:0005634">
    <property type="term" value="C:nucleus"/>
    <property type="evidence" value="ECO:0007669"/>
    <property type="project" value="UniProtKB-SubCell"/>
</dbReference>
<comment type="subcellular location">
    <subcellularLocation>
        <location evidence="1">Nucleus</location>
    </subcellularLocation>
</comment>
<keyword evidence="5" id="KW-1185">Reference proteome</keyword>
<evidence type="ECO:0000259" key="3">
    <source>
        <dbReference type="PROSITE" id="PS51319"/>
    </source>
</evidence>
<evidence type="ECO:0000313" key="4">
    <source>
        <dbReference type="EMBL" id="KAJ8466462.1"/>
    </source>
</evidence>
<protein>
    <recommendedName>
        <fullName evidence="3">TFIIS N-terminal domain-containing protein</fullName>
    </recommendedName>
</protein>
<dbReference type="InterPro" id="IPR017923">
    <property type="entry name" value="TFIIS_N"/>
</dbReference>
<gene>
    <name evidence="4" type="ORF">OPV22_029014</name>
</gene>
<dbReference type="InterPro" id="IPR035441">
    <property type="entry name" value="TFIIS/LEDGF_dom_sf"/>
</dbReference>
<dbReference type="SUPFAM" id="SSF47676">
    <property type="entry name" value="Conserved domain common to transcription factors TFIIS, elongin A, CRSP70"/>
    <property type="match status" value="1"/>
</dbReference>
<sequence>MGVPVLDDWLQEVHKGKPADGRMHRDSDKVTCNIGKSVNNLCAHKNLEIQKKARSLVDTWKKRVNAEISKTNDAKSVGSGRAVSCSVKPCYSDVSHLGNKRSGSANVAAKMHSTQPSACRELCLITMELQILLKRETFPASIVVSSTDPHCKTVEEKSSGSIESQNNSDQAKTIASSWKEEARSSTAGSTSTSKASWVMTLEKASQCGQTSERPTDVPVDDDHGNTNSLIVRLPNHGRSHRRSASGDSFEDPLVMSSRSSSPDILDVEHGKFVDRIITACLSSRNENVVSLTRPKRRNSCSSIHALIESCAKYSEAITPLVVGDDMGMNLPATVAAGEISKAKAADWRCRFCLFDLHPKQICQGTLI</sequence>
<evidence type="ECO:0000313" key="5">
    <source>
        <dbReference type="Proteomes" id="UP001222027"/>
    </source>
</evidence>
<comment type="caution">
    <text evidence="4">The sequence shown here is derived from an EMBL/GenBank/DDBJ whole genome shotgun (WGS) entry which is preliminary data.</text>
</comment>
<dbReference type="PROSITE" id="PS51319">
    <property type="entry name" value="TFIIS_N"/>
    <property type="match status" value="1"/>
</dbReference>